<dbReference type="EMBL" id="CP051774">
    <property type="protein sequence ID" value="QJE99293.1"/>
    <property type="molecule type" value="Genomic_DNA"/>
</dbReference>
<accession>A0A858RTA9</accession>
<keyword evidence="5" id="KW-1185">Reference proteome</keyword>
<dbReference type="Proteomes" id="UP000501812">
    <property type="component" value="Chromosome"/>
</dbReference>
<evidence type="ECO:0000256" key="2">
    <source>
        <dbReference type="ARBA" id="ARBA00023002"/>
    </source>
</evidence>
<comment type="similarity">
    <text evidence="1">Belongs to the short-chain dehydrogenases/reductases (SDR) family.</text>
</comment>
<dbReference type="KEGG" id="luo:HHL09_16355"/>
<dbReference type="Gene3D" id="3.40.50.720">
    <property type="entry name" value="NAD(P)-binding Rossmann-like Domain"/>
    <property type="match status" value="1"/>
</dbReference>
<keyword evidence="2" id="KW-0560">Oxidoreductase</keyword>
<evidence type="ECO:0000313" key="5">
    <source>
        <dbReference type="Proteomes" id="UP000501812"/>
    </source>
</evidence>
<gene>
    <name evidence="4" type="ORF">HHL09_16355</name>
</gene>
<reference evidence="4 5" key="1">
    <citation type="submission" date="2020-04" db="EMBL/GenBank/DDBJ databases">
        <title>Luteolibacter sp. G-1-1-1 isolated from soil.</title>
        <authorList>
            <person name="Dahal R.H."/>
        </authorList>
    </citation>
    <scope>NUCLEOTIDE SEQUENCE [LARGE SCALE GENOMIC DNA]</scope>
    <source>
        <strain evidence="4 5">G-1-1-1</strain>
    </source>
</reference>
<dbReference type="GO" id="GO:0016491">
    <property type="term" value="F:oxidoreductase activity"/>
    <property type="evidence" value="ECO:0007669"/>
    <property type="project" value="UniProtKB-KW"/>
</dbReference>
<dbReference type="PANTHER" id="PTHR44196:SF1">
    <property type="entry name" value="DEHYDROGENASE_REDUCTASE SDR FAMILY MEMBER 7B"/>
    <property type="match status" value="1"/>
</dbReference>
<feature type="domain" description="Ketoreductase" evidence="3">
    <location>
        <begin position="6"/>
        <end position="179"/>
    </location>
</feature>
<dbReference type="SMART" id="SM00822">
    <property type="entry name" value="PKS_KR"/>
    <property type="match status" value="1"/>
</dbReference>
<name>A0A858RTA9_9BACT</name>
<dbReference type="PRINTS" id="PR00081">
    <property type="entry name" value="GDHRDH"/>
</dbReference>
<dbReference type="PANTHER" id="PTHR44196">
    <property type="entry name" value="DEHYDROGENASE/REDUCTASE SDR FAMILY MEMBER 7B"/>
    <property type="match status" value="1"/>
</dbReference>
<evidence type="ECO:0000256" key="1">
    <source>
        <dbReference type="ARBA" id="ARBA00006484"/>
    </source>
</evidence>
<dbReference type="AlphaFoldDB" id="A0A858RTA9"/>
<evidence type="ECO:0000313" key="4">
    <source>
        <dbReference type="EMBL" id="QJE99293.1"/>
    </source>
</evidence>
<dbReference type="InterPro" id="IPR036291">
    <property type="entry name" value="NAD(P)-bd_dom_sf"/>
</dbReference>
<protein>
    <submittedName>
        <fullName evidence="4">SDR family NAD(P)-dependent oxidoreductase</fullName>
    </submittedName>
</protein>
<dbReference type="GO" id="GO:0016020">
    <property type="term" value="C:membrane"/>
    <property type="evidence" value="ECO:0007669"/>
    <property type="project" value="TreeGrafter"/>
</dbReference>
<dbReference type="SUPFAM" id="SSF51735">
    <property type="entry name" value="NAD(P)-binding Rossmann-fold domains"/>
    <property type="match status" value="1"/>
</dbReference>
<dbReference type="InterPro" id="IPR002347">
    <property type="entry name" value="SDR_fam"/>
</dbReference>
<proteinExistence type="inferred from homology"/>
<evidence type="ECO:0000259" key="3">
    <source>
        <dbReference type="SMART" id="SM00822"/>
    </source>
</evidence>
<dbReference type="InterPro" id="IPR057326">
    <property type="entry name" value="KR_dom"/>
</dbReference>
<sequence length="256" mass="27355">MNWSGQRVLITGASSGIGAAIAEAAAKRGAELILVARSADKLEAVAEGIRRHGGTATTHLCDVSDAEQVALLANEIQTPDVLINNAGAGRWKPLVETSPEEAAAMMEAPYLAALYMTRAFLPAMFQRHSGLCLFVNSAASQLAWPGAAAYTAARWAVRGLFEAVRAETTGTGVHAAMATFAKVSSDYWKNNPGSEERVPVAQTSVPILSPQQVAEAILDGVAAGREEIVAPWQLRLKFFANRLFPSIVRREMLRVN</sequence>
<dbReference type="Pfam" id="PF00106">
    <property type="entry name" value="adh_short"/>
    <property type="match status" value="1"/>
</dbReference>
<organism evidence="4 5">
    <name type="scientific">Luteolibacter luteus</name>
    <dbReference type="NCBI Taxonomy" id="2728835"/>
    <lineage>
        <taxon>Bacteria</taxon>
        <taxon>Pseudomonadati</taxon>
        <taxon>Verrucomicrobiota</taxon>
        <taxon>Verrucomicrobiia</taxon>
        <taxon>Verrucomicrobiales</taxon>
        <taxon>Verrucomicrobiaceae</taxon>
        <taxon>Luteolibacter</taxon>
    </lineage>
</organism>